<protein>
    <recommendedName>
        <fullName evidence="8">DUF4253 domain-containing protein</fullName>
    </recommendedName>
</protein>
<evidence type="ECO:0000256" key="5">
    <source>
        <dbReference type="ARBA" id="ARBA00022989"/>
    </source>
</evidence>
<feature type="transmembrane region" description="Helical" evidence="7">
    <location>
        <begin position="286"/>
        <end position="306"/>
    </location>
</feature>
<organism evidence="9 10">
    <name type="scientific">Microbispora corallina</name>
    <dbReference type="NCBI Taxonomy" id="83302"/>
    <lineage>
        <taxon>Bacteria</taxon>
        <taxon>Bacillati</taxon>
        <taxon>Actinomycetota</taxon>
        <taxon>Actinomycetes</taxon>
        <taxon>Streptosporangiales</taxon>
        <taxon>Streptosporangiaceae</taxon>
        <taxon>Microbispora</taxon>
    </lineage>
</organism>
<feature type="domain" description="DUF4253" evidence="8">
    <location>
        <begin position="484"/>
        <end position="533"/>
    </location>
</feature>
<dbReference type="InterPro" id="IPR025349">
    <property type="entry name" value="DUF4253"/>
</dbReference>
<keyword evidence="3" id="KW-1003">Cell membrane</keyword>
<feature type="transmembrane region" description="Helical" evidence="7">
    <location>
        <begin position="257"/>
        <end position="279"/>
    </location>
</feature>
<keyword evidence="10" id="KW-1185">Reference proteome</keyword>
<evidence type="ECO:0000256" key="4">
    <source>
        <dbReference type="ARBA" id="ARBA00022692"/>
    </source>
</evidence>
<dbReference type="SUPFAM" id="SSF103473">
    <property type="entry name" value="MFS general substrate transporter"/>
    <property type="match status" value="1"/>
</dbReference>
<comment type="caution">
    <text evidence="9">The sequence shown here is derived from an EMBL/GenBank/DDBJ whole genome shotgun (WGS) entry which is preliminary data.</text>
</comment>
<dbReference type="Gene3D" id="1.20.1250.20">
    <property type="entry name" value="MFS general substrate transporter like domains"/>
    <property type="match status" value="1"/>
</dbReference>
<keyword evidence="2" id="KW-0813">Transport</keyword>
<comment type="subcellular location">
    <subcellularLocation>
        <location evidence="1">Cell membrane</location>
        <topology evidence="1">Multi-pass membrane protein</topology>
    </subcellularLocation>
</comment>
<gene>
    <name evidence="9" type="ORF">Mco01_55760</name>
</gene>
<dbReference type="CDD" id="cd06173">
    <property type="entry name" value="MFS_MefA_like"/>
    <property type="match status" value="1"/>
</dbReference>
<evidence type="ECO:0000256" key="6">
    <source>
        <dbReference type="ARBA" id="ARBA00023136"/>
    </source>
</evidence>
<feature type="transmembrane region" description="Helical" evidence="7">
    <location>
        <begin position="214"/>
        <end position="237"/>
    </location>
</feature>
<dbReference type="PANTHER" id="PTHR23513">
    <property type="entry name" value="INTEGRAL MEMBRANE EFFLUX PROTEIN-RELATED"/>
    <property type="match status" value="1"/>
</dbReference>
<name>A0ABQ4G6B3_9ACTN</name>
<dbReference type="Pfam" id="PF14062">
    <property type="entry name" value="DUF4253"/>
    <property type="match status" value="1"/>
</dbReference>
<dbReference type="EMBL" id="BOOC01000031">
    <property type="protein sequence ID" value="GIH42576.1"/>
    <property type="molecule type" value="Genomic_DNA"/>
</dbReference>
<evidence type="ECO:0000256" key="2">
    <source>
        <dbReference type="ARBA" id="ARBA00022448"/>
    </source>
</evidence>
<keyword evidence="4 7" id="KW-0812">Transmembrane</keyword>
<dbReference type="InterPro" id="IPR036259">
    <property type="entry name" value="MFS_trans_sf"/>
</dbReference>
<evidence type="ECO:0000256" key="3">
    <source>
        <dbReference type="ARBA" id="ARBA00022475"/>
    </source>
</evidence>
<accession>A0ABQ4G6B3</accession>
<evidence type="ECO:0000256" key="1">
    <source>
        <dbReference type="ARBA" id="ARBA00004651"/>
    </source>
</evidence>
<feature type="transmembrane region" description="Helical" evidence="7">
    <location>
        <begin position="312"/>
        <end position="334"/>
    </location>
</feature>
<evidence type="ECO:0000313" key="9">
    <source>
        <dbReference type="EMBL" id="GIH42576.1"/>
    </source>
</evidence>
<feature type="transmembrane region" description="Helical" evidence="7">
    <location>
        <begin position="173"/>
        <end position="193"/>
    </location>
</feature>
<dbReference type="InterPro" id="IPR010290">
    <property type="entry name" value="TM_effector"/>
</dbReference>
<feature type="transmembrane region" description="Helical" evidence="7">
    <location>
        <begin position="48"/>
        <end position="69"/>
    </location>
</feature>
<keyword evidence="5 7" id="KW-1133">Transmembrane helix</keyword>
<dbReference type="PANTHER" id="PTHR23513:SF11">
    <property type="entry name" value="STAPHYLOFERRIN A TRANSPORTER"/>
    <property type="match status" value="1"/>
</dbReference>
<feature type="transmembrane region" description="Helical" evidence="7">
    <location>
        <begin position="378"/>
        <end position="397"/>
    </location>
</feature>
<dbReference type="Pfam" id="PF05977">
    <property type="entry name" value="MFS_3"/>
    <property type="match status" value="1"/>
</dbReference>
<feature type="transmembrane region" description="Helical" evidence="7">
    <location>
        <begin position="109"/>
        <end position="133"/>
    </location>
</feature>
<dbReference type="RefSeq" id="WP_204059768.1">
    <property type="nucleotide sequence ID" value="NZ_BAAAGP010000006.1"/>
</dbReference>
<evidence type="ECO:0000259" key="8">
    <source>
        <dbReference type="Pfam" id="PF14062"/>
    </source>
</evidence>
<sequence length="533" mass="54597">MPLPAATLRSLRHHNYRLWAGADLVSVTGTWMQVLGVNWLILSATGSATSVGLSLVLQAAPTLLLGLWGGSLADRLPARPVVLATQVAQAALAALLALAAAGAPGSVAPVYAIVFASGVVNAIGGPALGRFGAEVVPARDLPNTFALGSIINSAGRILGMSLAGALLPLTGTAGLFLVNALSFAAVIVAVFAMRASEMHRLLRSETDRGGVRAGLSYVLRTPWLVVLLALALILGSLGRNYQVTMAAMSSGPLAAGAGGYGLLSTIFAIGTVIGGVIAAGRPRLTVALLLVTALLTGVGQSVSAFMPGLASFAVLMLPIAAGAVIIDTTLATRAQLDSPEHMRGRVIAVQGVVSAGAGAIGGPLLGLLCDIVGPRVTLQVTGVAVVLATVAAGLALARLRGRAPARPALAHAAPLQLPPVPEPPAREPAQQRVPAGVAAGVASGSAEQAPASSNLWTRLLTEHRHSGLWPLLQPIRTVPERRSPTNHHGRALHIAAEHFALCPDHIWQGQKPYNLTGYAERLMGSNAWESLWD</sequence>
<feature type="transmembrane region" description="Helical" evidence="7">
    <location>
        <begin position="81"/>
        <end position="103"/>
    </location>
</feature>
<dbReference type="Proteomes" id="UP000603904">
    <property type="component" value="Unassembled WGS sequence"/>
</dbReference>
<proteinExistence type="predicted"/>
<feature type="transmembrane region" description="Helical" evidence="7">
    <location>
        <begin position="18"/>
        <end position="42"/>
    </location>
</feature>
<evidence type="ECO:0000256" key="7">
    <source>
        <dbReference type="SAM" id="Phobius"/>
    </source>
</evidence>
<evidence type="ECO:0000313" key="10">
    <source>
        <dbReference type="Proteomes" id="UP000603904"/>
    </source>
</evidence>
<reference evidence="9 10" key="1">
    <citation type="submission" date="2021-01" db="EMBL/GenBank/DDBJ databases">
        <title>Whole genome shotgun sequence of Microbispora corallina NBRC 16416.</title>
        <authorList>
            <person name="Komaki H."/>
            <person name="Tamura T."/>
        </authorList>
    </citation>
    <scope>NUCLEOTIDE SEQUENCE [LARGE SCALE GENOMIC DNA]</scope>
    <source>
        <strain evidence="9 10">NBRC 16416</strain>
    </source>
</reference>
<feature type="transmembrane region" description="Helical" evidence="7">
    <location>
        <begin position="346"/>
        <end position="366"/>
    </location>
</feature>
<keyword evidence="6 7" id="KW-0472">Membrane</keyword>